<protein>
    <submittedName>
        <fullName evidence="1">Uncharacterized protein</fullName>
    </submittedName>
</protein>
<dbReference type="AlphaFoldDB" id="A0A414DFL7"/>
<name>A0A414DFL7_MEDGN</name>
<proteinExistence type="predicted"/>
<dbReference type="EMBL" id="QSIR01000001">
    <property type="protein sequence ID" value="RHD09418.1"/>
    <property type="molecule type" value="Genomic_DNA"/>
</dbReference>
<sequence length="107" mass="12274">MTFKDIIKRDVQQTFLNVDEFSEIHTVNGKPMAVQIDNNEQIEREKRYSQHMDGIYVKQVLMYVSAEDYGPLPKQGTAVSLDKRSYRVTDAIAEDGIYSITLEANRG</sequence>
<evidence type="ECO:0000313" key="2">
    <source>
        <dbReference type="Proteomes" id="UP000284472"/>
    </source>
</evidence>
<evidence type="ECO:0000313" key="1">
    <source>
        <dbReference type="EMBL" id="RHD09418.1"/>
    </source>
</evidence>
<dbReference type="Proteomes" id="UP000284472">
    <property type="component" value="Unassembled WGS sequence"/>
</dbReference>
<accession>A0A414DFL7</accession>
<dbReference type="RefSeq" id="WP_118043615.1">
    <property type="nucleotide sequence ID" value="NZ_QSIR01000001.1"/>
</dbReference>
<organism evidence="1 2">
    <name type="scientific">Mediterraneibacter gnavus</name>
    <name type="common">Ruminococcus gnavus</name>
    <dbReference type="NCBI Taxonomy" id="33038"/>
    <lineage>
        <taxon>Bacteria</taxon>
        <taxon>Bacillati</taxon>
        <taxon>Bacillota</taxon>
        <taxon>Clostridia</taxon>
        <taxon>Lachnospirales</taxon>
        <taxon>Lachnospiraceae</taxon>
        <taxon>Mediterraneibacter</taxon>
    </lineage>
</organism>
<gene>
    <name evidence="1" type="ORF">DW812_01320</name>
</gene>
<reference evidence="1 2" key="1">
    <citation type="submission" date="2018-08" db="EMBL/GenBank/DDBJ databases">
        <title>A genome reference for cultivated species of the human gut microbiota.</title>
        <authorList>
            <person name="Zou Y."/>
            <person name="Xue W."/>
            <person name="Luo G."/>
        </authorList>
    </citation>
    <scope>NUCLEOTIDE SEQUENCE [LARGE SCALE GENOMIC DNA]</scope>
    <source>
        <strain evidence="1 2">AM32-6</strain>
    </source>
</reference>
<comment type="caution">
    <text evidence="1">The sequence shown here is derived from an EMBL/GenBank/DDBJ whole genome shotgun (WGS) entry which is preliminary data.</text>
</comment>